<comment type="caution">
    <text evidence="8">The sequence shown here is derived from an EMBL/GenBank/DDBJ whole genome shotgun (WGS) entry which is preliminary data.</text>
</comment>
<gene>
    <name evidence="8" type="ORF">LOD99_362</name>
</gene>
<name>A0AAV7KC14_9METZ</name>
<sequence>MNQADSQDESMDEWEVNSTDSEDVDLREQFLRGDLKSGHLYRQQLTEETPVDYAKTINNISGIKKSLLNLKRGYPEQWIERMAVNVPLIAVNDSEDKDKHSTEIDIHDDFNRELSFYQQAQKGVINAFGKLKSLGIETERPEDYLAEMLKSESHMQRVREKLVMQEKIEEMREKAKKDRENRKKLKAERKMGKSKLKSRRSGAFIGAGDELVEESRDKKRKFEDDTKSPRKKFPIKGKLDRNATTNKRRDWKDRKFGFGGKSGKTRKRNSAQSSADMSGFKSYKNSKPSVKKTKGNLNKRPGKLRRKQIKIRKGRN</sequence>
<dbReference type="GO" id="GO:0006364">
    <property type="term" value="P:rRNA processing"/>
    <property type="evidence" value="ECO:0007669"/>
    <property type="project" value="TreeGrafter"/>
</dbReference>
<protein>
    <submittedName>
        <fullName evidence="8">Uncharacterized protein</fullName>
    </submittedName>
</protein>
<keyword evidence="4" id="KW-0690">Ribosome biogenesis</keyword>
<dbReference type="PANTHER" id="PTHR13028">
    <property type="entry name" value="RRNA PROCESSING PROTEIN EBNA1-BINDING PROTEIN-RELATED"/>
    <property type="match status" value="1"/>
</dbReference>
<dbReference type="GO" id="GO:0042273">
    <property type="term" value="P:ribosomal large subunit biogenesis"/>
    <property type="evidence" value="ECO:0007669"/>
    <property type="project" value="TreeGrafter"/>
</dbReference>
<dbReference type="InterPro" id="IPR008610">
    <property type="entry name" value="Ebp2"/>
</dbReference>
<feature type="region of interest" description="Disordered" evidence="7">
    <location>
        <begin position="171"/>
        <end position="200"/>
    </location>
</feature>
<evidence type="ECO:0000256" key="3">
    <source>
        <dbReference type="ARBA" id="ARBA00007336"/>
    </source>
</evidence>
<evidence type="ECO:0000256" key="6">
    <source>
        <dbReference type="ARBA" id="ARBA00023242"/>
    </source>
</evidence>
<comment type="subcellular location">
    <subcellularLocation>
        <location evidence="2">Nucleus</location>
        <location evidence="2">Nucleolus</location>
    </subcellularLocation>
</comment>
<evidence type="ECO:0000256" key="1">
    <source>
        <dbReference type="ARBA" id="ARBA00003387"/>
    </source>
</evidence>
<dbReference type="PANTHER" id="PTHR13028:SF0">
    <property type="entry name" value="RRNA-PROCESSING PROTEIN EBP2-RELATED"/>
    <property type="match status" value="1"/>
</dbReference>
<feature type="compositionally biased region" description="Basic and acidic residues" evidence="7">
    <location>
        <begin position="215"/>
        <end position="228"/>
    </location>
</feature>
<keyword evidence="5" id="KW-0175">Coiled coil</keyword>
<evidence type="ECO:0000256" key="2">
    <source>
        <dbReference type="ARBA" id="ARBA00004604"/>
    </source>
</evidence>
<evidence type="ECO:0000256" key="7">
    <source>
        <dbReference type="SAM" id="MobiDB-lite"/>
    </source>
</evidence>
<dbReference type="GO" id="GO:0034399">
    <property type="term" value="C:nuclear periphery"/>
    <property type="evidence" value="ECO:0007669"/>
    <property type="project" value="TreeGrafter"/>
</dbReference>
<reference evidence="8 9" key="1">
    <citation type="journal article" date="2023" name="BMC Biol.">
        <title>The compact genome of the sponge Oopsacas minuta (Hexactinellida) is lacking key metazoan core genes.</title>
        <authorList>
            <person name="Santini S."/>
            <person name="Schenkelaars Q."/>
            <person name="Jourda C."/>
            <person name="Duchesne M."/>
            <person name="Belahbib H."/>
            <person name="Rocher C."/>
            <person name="Selva M."/>
            <person name="Riesgo A."/>
            <person name="Vervoort M."/>
            <person name="Leys S.P."/>
            <person name="Kodjabachian L."/>
            <person name="Le Bivic A."/>
            <person name="Borchiellini C."/>
            <person name="Claverie J.M."/>
            <person name="Renard E."/>
        </authorList>
    </citation>
    <scope>NUCLEOTIDE SEQUENCE [LARGE SCALE GENOMIC DNA]</scope>
    <source>
        <strain evidence="8">SPO-2</strain>
    </source>
</reference>
<proteinExistence type="inferred from homology"/>
<accession>A0AAV7KC14</accession>
<feature type="region of interest" description="Disordered" evidence="7">
    <location>
        <begin position="215"/>
        <end position="316"/>
    </location>
</feature>
<evidence type="ECO:0000313" key="8">
    <source>
        <dbReference type="EMBL" id="KAI6657619.1"/>
    </source>
</evidence>
<dbReference type="GO" id="GO:0005730">
    <property type="term" value="C:nucleolus"/>
    <property type="evidence" value="ECO:0007669"/>
    <property type="project" value="UniProtKB-SubCell"/>
</dbReference>
<evidence type="ECO:0000256" key="4">
    <source>
        <dbReference type="ARBA" id="ARBA00022517"/>
    </source>
</evidence>
<comment type="function">
    <text evidence="1">Required for the processing of the 27S pre-rRNA.</text>
</comment>
<feature type="compositionally biased region" description="Basic and acidic residues" evidence="7">
    <location>
        <begin position="237"/>
        <end position="256"/>
    </location>
</feature>
<keyword evidence="9" id="KW-1185">Reference proteome</keyword>
<evidence type="ECO:0000313" key="9">
    <source>
        <dbReference type="Proteomes" id="UP001165289"/>
    </source>
</evidence>
<feature type="compositionally biased region" description="Basic residues" evidence="7">
    <location>
        <begin position="182"/>
        <end position="200"/>
    </location>
</feature>
<dbReference type="AlphaFoldDB" id="A0AAV7KC14"/>
<feature type="compositionally biased region" description="Basic residues" evidence="7">
    <location>
        <begin position="300"/>
        <end position="316"/>
    </location>
</feature>
<evidence type="ECO:0000256" key="5">
    <source>
        <dbReference type="ARBA" id="ARBA00023054"/>
    </source>
</evidence>
<dbReference type="EMBL" id="JAKMXF010000111">
    <property type="protein sequence ID" value="KAI6657619.1"/>
    <property type="molecule type" value="Genomic_DNA"/>
</dbReference>
<dbReference type="Proteomes" id="UP001165289">
    <property type="component" value="Unassembled WGS sequence"/>
</dbReference>
<organism evidence="8 9">
    <name type="scientific">Oopsacas minuta</name>
    <dbReference type="NCBI Taxonomy" id="111878"/>
    <lineage>
        <taxon>Eukaryota</taxon>
        <taxon>Metazoa</taxon>
        <taxon>Porifera</taxon>
        <taxon>Hexactinellida</taxon>
        <taxon>Hexasterophora</taxon>
        <taxon>Lyssacinosida</taxon>
        <taxon>Leucopsacidae</taxon>
        <taxon>Oopsacas</taxon>
    </lineage>
</organism>
<comment type="similarity">
    <text evidence="3">Belongs to the EBP2 family.</text>
</comment>
<dbReference type="GO" id="GO:0030687">
    <property type="term" value="C:preribosome, large subunit precursor"/>
    <property type="evidence" value="ECO:0007669"/>
    <property type="project" value="TreeGrafter"/>
</dbReference>
<dbReference type="Pfam" id="PF05890">
    <property type="entry name" value="Ebp2"/>
    <property type="match status" value="1"/>
</dbReference>
<keyword evidence="6" id="KW-0539">Nucleus</keyword>
<feature type="compositionally biased region" description="Basic and acidic residues" evidence="7">
    <location>
        <begin position="171"/>
        <end position="181"/>
    </location>
</feature>
<feature type="region of interest" description="Disordered" evidence="7">
    <location>
        <begin position="1"/>
        <end position="22"/>
    </location>
</feature>